<dbReference type="Proteomes" id="UP001583177">
    <property type="component" value="Unassembled WGS sequence"/>
</dbReference>
<keyword evidence="2" id="KW-1185">Reference proteome</keyword>
<proteinExistence type="predicted"/>
<dbReference type="EMBL" id="JAWRVE010000036">
    <property type="protein sequence ID" value="KAL1870770.1"/>
    <property type="molecule type" value="Genomic_DNA"/>
</dbReference>
<organism evidence="1 2">
    <name type="scientific">Diaporthe australafricana</name>
    <dbReference type="NCBI Taxonomy" id="127596"/>
    <lineage>
        <taxon>Eukaryota</taxon>
        <taxon>Fungi</taxon>
        <taxon>Dikarya</taxon>
        <taxon>Ascomycota</taxon>
        <taxon>Pezizomycotina</taxon>
        <taxon>Sordariomycetes</taxon>
        <taxon>Sordariomycetidae</taxon>
        <taxon>Diaporthales</taxon>
        <taxon>Diaporthaceae</taxon>
        <taxon>Diaporthe</taxon>
    </lineage>
</organism>
<accession>A0ABR3X4L5</accession>
<protein>
    <submittedName>
        <fullName evidence="1">Uncharacterized protein</fullName>
    </submittedName>
</protein>
<comment type="caution">
    <text evidence="1">The sequence shown here is derived from an EMBL/GenBank/DDBJ whole genome shotgun (WGS) entry which is preliminary data.</text>
</comment>
<sequence>MAASRSDTIDQRVDKLIQDWAEKNTIKIVRAYTQKGGWEGWAQVEIATALGESRDSSNYGDARDALKAILYKTSREQPVYRPETRTTRSLLTLKRRTRVVQKRADVVIESQPPLTKEFVIVELKCEGFHNKDNFVEQVKKDIEKVKGDIKDDFKPAKAWAYAISTSEAYKEMSRLPAIRHTDLYSLPQGQPGVKLSPDERAMNPRICLWVFEKHHK</sequence>
<gene>
    <name evidence="1" type="ORF">Daus18300_005090</name>
</gene>
<name>A0ABR3X4L5_9PEZI</name>
<evidence type="ECO:0000313" key="1">
    <source>
        <dbReference type="EMBL" id="KAL1870770.1"/>
    </source>
</evidence>
<reference evidence="1 2" key="1">
    <citation type="journal article" date="2024" name="IMA Fungus">
        <title>IMA Genome - F19 : A genome assembly and annotation guide to empower mycologists, including annotated draft genome sequences of Ceratocystis pirilliformis, Diaporthe australafricana, Fusarium ophioides, Paecilomyces lecythidis, and Sporothrix stenoceras.</title>
        <authorList>
            <person name="Aylward J."/>
            <person name="Wilson A.M."/>
            <person name="Visagie C.M."/>
            <person name="Spraker J."/>
            <person name="Barnes I."/>
            <person name="Buitendag C."/>
            <person name="Ceriani C."/>
            <person name="Del Mar Angel L."/>
            <person name="du Plessis D."/>
            <person name="Fuchs T."/>
            <person name="Gasser K."/>
            <person name="Kramer D."/>
            <person name="Li W."/>
            <person name="Munsamy K."/>
            <person name="Piso A."/>
            <person name="Price J.L."/>
            <person name="Sonnekus B."/>
            <person name="Thomas C."/>
            <person name="van der Nest A."/>
            <person name="van Dijk A."/>
            <person name="van Heerden A."/>
            <person name="van Vuuren N."/>
            <person name="Yilmaz N."/>
            <person name="Duong T.A."/>
            <person name="van der Merwe N.A."/>
            <person name="Wingfield M.J."/>
            <person name="Wingfield B.D."/>
        </authorList>
    </citation>
    <scope>NUCLEOTIDE SEQUENCE [LARGE SCALE GENOMIC DNA]</scope>
    <source>
        <strain evidence="1 2">CMW 18300</strain>
    </source>
</reference>
<evidence type="ECO:0000313" key="2">
    <source>
        <dbReference type="Proteomes" id="UP001583177"/>
    </source>
</evidence>